<feature type="region of interest" description="Disordered" evidence="1">
    <location>
        <begin position="57"/>
        <end position="101"/>
    </location>
</feature>
<evidence type="ECO:0000313" key="2">
    <source>
        <dbReference type="EMBL" id="JAD29211.1"/>
    </source>
</evidence>
<feature type="compositionally biased region" description="Basic residues" evidence="1">
    <location>
        <begin position="57"/>
        <end position="77"/>
    </location>
</feature>
<name>A0A0A8YS35_ARUDO</name>
<evidence type="ECO:0000256" key="1">
    <source>
        <dbReference type="SAM" id="MobiDB-lite"/>
    </source>
</evidence>
<organism evidence="2">
    <name type="scientific">Arundo donax</name>
    <name type="common">Giant reed</name>
    <name type="synonym">Donax arundinaceus</name>
    <dbReference type="NCBI Taxonomy" id="35708"/>
    <lineage>
        <taxon>Eukaryota</taxon>
        <taxon>Viridiplantae</taxon>
        <taxon>Streptophyta</taxon>
        <taxon>Embryophyta</taxon>
        <taxon>Tracheophyta</taxon>
        <taxon>Spermatophyta</taxon>
        <taxon>Magnoliopsida</taxon>
        <taxon>Liliopsida</taxon>
        <taxon>Poales</taxon>
        <taxon>Poaceae</taxon>
        <taxon>PACMAD clade</taxon>
        <taxon>Arundinoideae</taxon>
        <taxon>Arundineae</taxon>
        <taxon>Arundo</taxon>
    </lineage>
</organism>
<reference evidence="2" key="1">
    <citation type="submission" date="2014-09" db="EMBL/GenBank/DDBJ databases">
        <authorList>
            <person name="Magalhaes I.L.F."/>
            <person name="Oliveira U."/>
            <person name="Santos F.R."/>
            <person name="Vidigal T.H.D.A."/>
            <person name="Brescovit A.D."/>
            <person name="Santos A.J."/>
        </authorList>
    </citation>
    <scope>NUCLEOTIDE SEQUENCE</scope>
    <source>
        <tissue evidence="2">Shoot tissue taken approximately 20 cm above the soil surface</tissue>
    </source>
</reference>
<dbReference type="EMBL" id="GBRH01268684">
    <property type="protein sequence ID" value="JAD29211.1"/>
    <property type="molecule type" value="Transcribed_RNA"/>
</dbReference>
<feature type="compositionally biased region" description="Low complexity" evidence="1">
    <location>
        <begin position="199"/>
        <end position="211"/>
    </location>
</feature>
<reference evidence="2" key="2">
    <citation type="journal article" date="2015" name="Data Brief">
        <title>Shoot transcriptome of the giant reed, Arundo donax.</title>
        <authorList>
            <person name="Barrero R.A."/>
            <person name="Guerrero F.D."/>
            <person name="Moolhuijzen P."/>
            <person name="Goolsby J.A."/>
            <person name="Tidwell J."/>
            <person name="Bellgard S.E."/>
            <person name="Bellgard M.I."/>
        </authorList>
    </citation>
    <scope>NUCLEOTIDE SEQUENCE</scope>
    <source>
        <tissue evidence="2">Shoot tissue taken approximately 20 cm above the soil surface</tissue>
    </source>
</reference>
<protein>
    <submittedName>
        <fullName evidence="2">Uncharacterized protein</fullName>
    </submittedName>
</protein>
<proteinExistence type="predicted"/>
<accession>A0A0A8YS35</accession>
<feature type="region of interest" description="Disordered" evidence="1">
    <location>
        <begin position="139"/>
        <end position="215"/>
    </location>
</feature>
<feature type="compositionally biased region" description="Polar residues" evidence="1">
    <location>
        <begin position="149"/>
        <end position="165"/>
    </location>
</feature>
<sequence>MVLSVLTMVIATAFLRALHRIRRRRHPRHRWNCHRDRRHPRRRGHHGHRVHQGLGFRRRGRCSHSGRAHRKPRHAPRPRGDDGVGPSSAATAGDIVEPPRHGWAPFVTRVSELPLRIGPCRPGCLASTVTRVISTAAPTMTGRAPENDGSPSSPLAAPTTATSFRSARMRVGGRGRPSERETTPNPTSPARTPEYTPASRSPSSSTPPLRRVLFGVDPSPSFGPIVGSRTPIASFTAAGPSTSTMAATTSHPSLLFGTMAARTWAPPFFAASPPEEEELDGPASPPGVTEADMARLGLLGAPTTTASMPIPATSPSGHRLLRRFAAAMAPRRAGLRPRSWSPAAMGLRIDAPFDGIEAA</sequence>
<dbReference type="AlphaFoldDB" id="A0A0A8YS35"/>